<dbReference type="InterPro" id="IPR004330">
    <property type="entry name" value="FAR1_DNA_bnd_dom"/>
</dbReference>
<evidence type="ECO:0000259" key="1">
    <source>
        <dbReference type="Pfam" id="PF03101"/>
    </source>
</evidence>
<protein>
    <submittedName>
        <fullName evidence="3">Protein FAR1-RELATED SEQUENCE 5-like</fullName>
    </submittedName>
</protein>
<accession>A0ABM4W320</accession>
<dbReference type="GeneID" id="140016536"/>
<gene>
    <name evidence="3" type="primary">LOC140016536</name>
</gene>
<feature type="domain" description="FAR1" evidence="1">
    <location>
        <begin position="26"/>
        <end position="113"/>
    </location>
</feature>
<proteinExistence type="predicted"/>
<organism evidence="2 3">
    <name type="scientific">Coffea arabica</name>
    <name type="common">Arabian coffee</name>
    <dbReference type="NCBI Taxonomy" id="13443"/>
    <lineage>
        <taxon>Eukaryota</taxon>
        <taxon>Viridiplantae</taxon>
        <taxon>Streptophyta</taxon>
        <taxon>Embryophyta</taxon>
        <taxon>Tracheophyta</taxon>
        <taxon>Spermatophyta</taxon>
        <taxon>Magnoliopsida</taxon>
        <taxon>eudicotyledons</taxon>
        <taxon>Gunneridae</taxon>
        <taxon>Pentapetalae</taxon>
        <taxon>asterids</taxon>
        <taxon>lamiids</taxon>
        <taxon>Gentianales</taxon>
        <taxon>Rubiaceae</taxon>
        <taxon>Ixoroideae</taxon>
        <taxon>Gardenieae complex</taxon>
        <taxon>Bertiereae - Coffeeae clade</taxon>
        <taxon>Coffeeae</taxon>
        <taxon>Coffea</taxon>
    </lineage>
</organism>
<dbReference type="Pfam" id="PF03101">
    <property type="entry name" value="FAR1"/>
    <property type="match status" value="1"/>
</dbReference>
<reference evidence="3" key="1">
    <citation type="submission" date="2025-08" db="UniProtKB">
        <authorList>
            <consortium name="RefSeq"/>
        </authorList>
    </citation>
    <scope>IDENTIFICATION</scope>
    <source>
        <tissue evidence="3">Leaves</tissue>
    </source>
</reference>
<name>A0ABM4W320_COFAR</name>
<dbReference type="Proteomes" id="UP001652660">
    <property type="component" value="Chromosome 11c"/>
</dbReference>
<dbReference type="PANTHER" id="PTHR47718:SF2">
    <property type="entry name" value="PROTEIN FAR1-RELATED SEQUENCE 5-LIKE"/>
    <property type="match status" value="1"/>
</dbReference>
<dbReference type="PANTHER" id="PTHR47718">
    <property type="entry name" value="OS01G0519700 PROTEIN"/>
    <property type="match status" value="1"/>
</dbReference>
<evidence type="ECO:0000313" key="2">
    <source>
        <dbReference type="Proteomes" id="UP001652660"/>
    </source>
</evidence>
<sequence>MDCSKLTEDGTPELGMEFNSKENVYKFYNKYAFKLGFSVRQNYLNKDKDGVTTSRRYSCCKEGVKRKYEGNVMPKRTRVPTKTGCGAKMIIVLLRETMKYRIHDLILDHNHKLYITQYSHMMPSQRKMTETQGFQAEISEDAVLSLKQNHELMGKEPSGMDNVGYTRDDLKRYLRTRRERSLKYGDASSMLNYFKEQTLENLSFFHAVQLDCEE</sequence>
<dbReference type="RefSeq" id="XP_071926177.1">
    <property type="nucleotide sequence ID" value="XM_072070076.1"/>
</dbReference>
<evidence type="ECO:0000313" key="3">
    <source>
        <dbReference type="RefSeq" id="XP_071926177.1"/>
    </source>
</evidence>
<keyword evidence="2" id="KW-1185">Reference proteome</keyword>